<proteinExistence type="predicted"/>
<dbReference type="AlphaFoldDB" id="A0A1D6H7P7"/>
<gene>
    <name evidence="1" type="ORF">ZEAMMB73_Zm00001d016445</name>
</gene>
<organism evidence="1">
    <name type="scientific">Zea mays</name>
    <name type="common">Maize</name>
    <dbReference type="NCBI Taxonomy" id="4577"/>
    <lineage>
        <taxon>Eukaryota</taxon>
        <taxon>Viridiplantae</taxon>
        <taxon>Streptophyta</taxon>
        <taxon>Embryophyta</taxon>
        <taxon>Tracheophyta</taxon>
        <taxon>Spermatophyta</taxon>
        <taxon>Magnoliopsida</taxon>
        <taxon>Liliopsida</taxon>
        <taxon>Poales</taxon>
        <taxon>Poaceae</taxon>
        <taxon>PACMAD clade</taxon>
        <taxon>Panicoideae</taxon>
        <taxon>Andropogonodae</taxon>
        <taxon>Andropogoneae</taxon>
        <taxon>Tripsacinae</taxon>
        <taxon>Zea</taxon>
    </lineage>
</organism>
<reference evidence="1" key="1">
    <citation type="submission" date="2015-12" db="EMBL/GenBank/DDBJ databases">
        <title>Update maize B73 reference genome by single molecule sequencing technologies.</title>
        <authorList>
            <consortium name="Maize Genome Sequencing Project"/>
            <person name="Ware D."/>
        </authorList>
    </citation>
    <scope>NUCLEOTIDE SEQUENCE</scope>
    <source>
        <tissue evidence="1">Seedling</tissue>
    </source>
</reference>
<dbReference type="InParanoid" id="A0A1D6H7P7"/>
<sequence>MVPIPPIVRGTFHCERSCSSLEYHEANSGIRHHVSHICINTFRTNKVSLTLYCALFSKITILL</sequence>
<protein>
    <submittedName>
        <fullName evidence="1">Uncharacterized protein</fullName>
    </submittedName>
</protein>
<evidence type="ECO:0000313" key="1">
    <source>
        <dbReference type="EMBL" id="AQK70786.1"/>
    </source>
</evidence>
<name>A0A1D6H7P7_MAIZE</name>
<dbReference type="EMBL" id="CM000781">
    <property type="protein sequence ID" value="AQK70786.1"/>
    <property type="molecule type" value="Genomic_DNA"/>
</dbReference>
<accession>A0A1D6H7P7</accession>